<keyword evidence="4 10" id="KW-0812">Transmembrane</keyword>
<dbReference type="eggNOG" id="COG1538">
    <property type="taxonomic scope" value="Bacteria"/>
</dbReference>
<evidence type="ECO:0000256" key="6">
    <source>
        <dbReference type="ARBA" id="ARBA00023136"/>
    </source>
</evidence>
<dbReference type="EMBL" id="LNYV01000034">
    <property type="protein sequence ID" value="KTD56094.1"/>
    <property type="molecule type" value="Genomic_DNA"/>
</dbReference>
<evidence type="ECO:0000256" key="7">
    <source>
        <dbReference type="ARBA" id="ARBA00023139"/>
    </source>
</evidence>
<dbReference type="STRING" id="28087.Lsai_2224"/>
<evidence type="ECO:0000256" key="5">
    <source>
        <dbReference type="ARBA" id="ARBA00022729"/>
    </source>
</evidence>
<evidence type="ECO:0000256" key="1">
    <source>
        <dbReference type="ARBA" id="ARBA00004370"/>
    </source>
</evidence>
<dbReference type="InterPro" id="IPR010131">
    <property type="entry name" value="MdtP/NodT-like"/>
</dbReference>
<sequence>MWLTRGIACFSLYALASCTISLPQQSQVKNIKAVPSMEHSIKKSLQKKNIFSQGKWPNKQWWLSYNSPELNLLVTEALGYNPSIQEVKKRIEVAKQQAIVTRSVLFPLVFFNADENRQYISHNGLYRAFNPSFPLNANLLDLSLSFNYEVDFWGQNRNLFRAALGEAKAQEAEAAEVELITSTATAQAYFAYKTNLIRKELYVQLINVRQKIATLQNLLVQKGLSSKLPALETSEKLLEAKKLLSSITDELTANKHLINTLTGRGADSPLSINSSLPRVPKSLNIPKILPLDFLARRPDLMAQIWRAKALAYKTGAAMAEYYPNINLVGLLGLESTGWKKLFDISSGTAAFRPALSLPIFTAGAIRANIKASKAQFDAAIDAYNNLLLYSTQEVLDVLAFAEDIYQQKAEQEHVVELAKQRYELSYLRQKKGLDSLFELYFFQEEVIQKKIVDVTLLYNQYLASIKLTKALGGGYYQNTIPLVKNS</sequence>
<evidence type="ECO:0000256" key="4">
    <source>
        <dbReference type="ARBA" id="ARBA00022692"/>
    </source>
</evidence>
<dbReference type="Pfam" id="PF02321">
    <property type="entry name" value="OEP"/>
    <property type="match status" value="2"/>
</dbReference>
<dbReference type="InterPro" id="IPR003423">
    <property type="entry name" value="OMP_efflux"/>
</dbReference>
<dbReference type="GO" id="GO:0009279">
    <property type="term" value="C:cell outer membrane"/>
    <property type="evidence" value="ECO:0007669"/>
    <property type="project" value="UniProtKB-SubCell"/>
</dbReference>
<comment type="subcellular location">
    <subcellularLocation>
        <location evidence="10">Cell outer membrane</location>
        <topology evidence="10">Lipid-anchor</topology>
    </subcellularLocation>
    <subcellularLocation>
        <location evidence="1">Membrane</location>
    </subcellularLocation>
</comment>
<evidence type="ECO:0000256" key="8">
    <source>
        <dbReference type="ARBA" id="ARBA00023288"/>
    </source>
</evidence>
<dbReference type="NCBIfam" id="TIGR01845">
    <property type="entry name" value="outer_NodT"/>
    <property type="match status" value="1"/>
</dbReference>
<gene>
    <name evidence="11" type="ORF">Lsai_2224</name>
</gene>
<keyword evidence="5 10" id="KW-0732">Signal</keyword>
<comment type="function">
    <text evidence="9">Could be involved in resistance to puromycin, acriflavine and tetraphenylarsonium chloride.</text>
</comment>
<evidence type="ECO:0000313" key="11">
    <source>
        <dbReference type="EMBL" id="KTD56094.1"/>
    </source>
</evidence>
<dbReference type="RefSeq" id="WP_027270312.1">
    <property type="nucleotide sequence ID" value="NZ_CAAAJE010000006.1"/>
</dbReference>
<evidence type="ECO:0000256" key="3">
    <source>
        <dbReference type="ARBA" id="ARBA00022452"/>
    </source>
</evidence>
<accession>A0A0W0YHU1</accession>
<feature type="chain" id="PRO_5006774495" evidence="10">
    <location>
        <begin position="17"/>
        <end position="486"/>
    </location>
</feature>
<comment type="caution">
    <text evidence="11">The sequence shown here is derived from an EMBL/GenBank/DDBJ whole genome shotgun (WGS) entry which is preliminary data.</text>
</comment>
<evidence type="ECO:0000313" key="12">
    <source>
        <dbReference type="Proteomes" id="UP000054621"/>
    </source>
</evidence>
<keyword evidence="8 10" id="KW-0449">Lipoprotein</keyword>
<dbReference type="PANTHER" id="PTHR30203">
    <property type="entry name" value="OUTER MEMBRANE CATION EFFLUX PROTEIN"/>
    <property type="match status" value="1"/>
</dbReference>
<comment type="similarity">
    <text evidence="2 10">Belongs to the outer membrane factor (OMF) (TC 1.B.17) family.</text>
</comment>
<feature type="signal peptide" evidence="10">
    <location>
        <begin position="1"/>
        <end position="16"/>
    </location>
</feature>
<keyword evidence="3 10" id="KW-1134">Transmembrane beta strand</keyword>
<name>A0A0W0YHU1_9GAMM</name>
<reference evidence="11 12" key="1">
    <citation type="submission" date="2015-11" db="EMBL/GenBank/DDBJ databases">
        <title>Genomic analysis of 38 Legionella species identifies large and diverse effector repertoires.</title>
        <authorList>
            <person name="Burstein D."/>
            <person name="Amaro F."/>
            <person name="Zusman T."/>
            <person name="Lifshitz Z."/>
            <person name="Cohen O."/>
            <person name="Gilbert J.A."/>
            <person name="Pupko T."/>
            <person name="Shuman H.A."/>
            <person name="Segal G."/>
        </authorList>
    </citation>
    <scope>NUCLEOTIDE SEQUENCE [LARGE SCALE GENOMIC DNA]</scope>
    <source>
        <strain evidence="11 12">Mt.St.Helens-4</strain>
    </source>
</reference>
<dbReference type="Proteomes" id="UP000054621">
    <property type="component" value="Unassembled WGS sequence"/>
</dbReference>
<dbReference type="PANTHER" id="PTHR30203:SF20">
    <property type="entry name" value="MULTIDRUG RESISTANCE OUTER MEMBRANE PROTEIN MDTP-RELATED"/>
    <property type="match status" value="1"/>
</dbReference>
<evidence type="ECO:0000256" key="9">
    <source>
        <dbReference type="ARBA" id="ARBA00037313"/>
    </source>
</evidence>
<dbReference type="PATRIC" id="fig|28087.4.peg.2396"/>
<evidence type="ECO:0000256" key="2">
    <source>
        <dbReference type="ARBA" id="ARBA00007613"/>
    </source>
</evidence>
<organism evidence="11 12">
    <name type="scientific">Legionella sainthelensi</name>
    <dbReference type="NCBI Taxonomy" id="28087"/>
    <lineage>
        <taxon>Bacteria</taxon>
        <taxon>Pseudomonadati</taxon>
        <taxon>Pseudomonadota</taxon>
        <taxon>Gammaproteobacteria</taxon>
        <taxon>Legionellales</taxon>
        <taxon>Legionellaceae</taxon>
        <taxon>Legionella</taxon>
    </lineage>
</organism>
<dbReference type="Gene3D" id="1.20.1600.10">
    <property type="entry name" value="Outer membrane efflux proteins (OEP)"/>
    <property type="match status" value="1"/>
</dbReference>
<dbReference type="GO" id="GO:0015562">
    <property type="term" value="F:efflux transmembrane transporter activity"/>
    <property type="evidence" value="ECO:0007669"/>
    <property type="project" value="InterPro"/>
</dbReference>
<evidence type="ECO:0000256" key="10">
    <source>
        <dbReference type="RuleBase" id="RU362097"/>
    </source>
</evidence>
<keyword evidence="7 10" id="KW-0564">Palmitate</keyword>
<protein>
    <submittedName>
        <fullName evidence="11">Outer membrane efflux lipoprotein</fullName>
    </submittedName>
</protein>
<dbReference type="OrthoDB" id="9770517at2"/>
<dbReference type="SUPFAM" id="SSF56954">
    <property type="entry name" value="Outer membrane efflux proteins (OEP)"/>
    <property type="match status" value="1"/>
</dbReference>
<dbReference type="PROSITE" id="PS51257">
    <property type="entry name" value="PROKAR_LIPOPROTEIN"/>
    <property type="match status" value="1"/>
</dbReference>
<dbReference type="AlphaFoldDB" id="A0A0W0YHU1"/>
<dbReference type="Gene3D" id="2.20.200.10">
    <property type="entry name" value="Outer membrane efflux proteins (OEP)"/>
    <property type="match status" value="1"/>
</dbReference>
<keyword evidence="6 10" id="KW-0472">Membrane</keyword>
<proteinExistence type="inferred from homology"/>